<accession>A0A9P7JP27</accession>
<keyword evidence="4" id="KW-1185">Reference proteome</keyword>
<evidence type="ECO:0000313" key="4">
    <source>
        <dbReference type="Proteomes" id="UP000823399"/>
    </source>
</evidence>
<dbReference type="Proteomes" id="UP000823399">
    <property type="component" value="Unassembled WGS sequence"/>
</dbReference>
<feature type="domain" description="CxC6 like cysteine cluster associated with KDZ" evidence="2">
    <location>
        <begin position="4"/>
        <end position="67"/>
    </location>
</feature>
<evidence type="ECO:0000259" key="2">
    <source>
        <dbReference type="Pfam" id="PF18721"/>
    </source>
</evidence>
<dbReference type="Pfam" id="PF18721">
    <property type="entry name" value="CxC6"/>
    <property type="match status" value="1"/>
</dbReference>
<comment type="caution">
    <text evidence="3">The sequence shown here is derived from an EMBL/GenBank/DDBJ whole genome shotgun (WGS) entry which is preliminary data.</text>
</comment>
<sequence length="152" mass="16772">LLLSDGVTVGHPCCAVYNCHIPLSNNHHWFCPTHTSQNNECAIIGCTLPIAGGHRTCSTPEHQRVEETHVLRRQSRFQLQERLARARAAIAEKRDANQLDAESQPDVQEEYELDESGRVLPASKPTQGDPTAQPKQKNSKQPSVVVAPTMSS</sequence>
<gene>
    <name evidence="3" type="ORF">F5147DRAFT_584426</name>
</gene>
<reference evidence="3" key="1">
    <citation type="journal article" date="2020" name="New Phytol.">
        <title>Comparative genomics reveals dynamic genome evolution in host specialist ectomycorrhizal fungi.</title>
        <authorList>
            <person name="Lofgren L.A."/>
            <person name="Nguyen N.H."/>
            <person name="Vilgalys R."/>
            <person name="Ruytinx J."/>
            <person name="Liao H.L."/>
            <person name="Branco S."/>
            <person name="Kuo A."/>
            <person name="LaButti K."/>
            <person name="Lipzen A."/>
            <person name="Andreopoulos W."/>
            <person name="Pangilinan J."/>
            <person name="Riley R."/>
            <person name="Hundley H."/>
            <person name="Na H."/>
            <person name="Barry K."/>
            <person name="Grigoriev I.V."/>
            <person name="Stajich J.E."/>
            <person name="Kennedy P.G."/>
        </authorList>
    </citation>
    <scope>NUCLEOTIDE SEQUENCE</scope>
    <source>
        <strain evidence="3">FC423</strain>
    </source>
</reference>
<evidence type="ECO:0000313" key="3">
    <source>
        <dbReference type="EMBL" id="KAG2095661.1"/>
    </source>
</evidence>
<proteinExistence type="predicted"/>
<name>A0A9P7JP27_9AGAM</name>
<feature type="non-terminal residue" evidence="3">
    <location>
        <position position="1"/>
    </location>
</feature>
<dbReference type="AlphaFoldDB" id="A0A9P7JP27"/>
<protein>
    <recommendedName>
        <fullName evidence="2">CxC6 like cysteine cluster associated with KDZ domain-containing protein</fullName>
    </recommendedName>
</protein>
<evidence type="ECO:0000256" key="1">
    <source>
        <dbReference type="SAM" id="MobiDB-lite"/>
    </source>
</evidence>
<dbReference type="RefSeq" id="XP_041287918.1">
    <property type="nucleotide sequence ID" value="XM_041431792.1"/>
</dbReference>
<dbReference type="InterPro" id="IPR040898">
    <property type="entry name" value="CxC6"/>
</dbReference>
<feature type="compositionally biased region" description="Polar residues" evidence="1">
    <location>
        <begin position="124"/>
        <end position="142"/>
    </location>
</feature>
<dbReference type="OrthoDB" id="3055037at2759"/>
<dbReference type="GeneID" id="64694051"/>
<organism evidence="3 4">
    <name type="scientific">Suillus discolor</name>
    <dbReference type="NCBI Taxonomy" id="1912936"/>
    <lineage>
        <taxon>Eukaryota</taxon>
        <taxon>Fungi</taxon>
        <taxon>Dikarya</taxon>
        <taxon>Basidiomycota</taxon>
        <taxon>Agaricomycotina</taxon>
        <taxon>Agaricomycetes</taxon>
        <taxon>Agaricomycetidae</taxon>
        <taxon>Boletales</taxon>
        <taxon>Suillineae</taxon>
        <taxon>Suillaceae</taxon>
        <taxon>Suillus</taxon>
    </lineage>
</organism>
<dbReference type="EMBL" id="JABBWM010000073">
    <property type="protein sequence ID" value="KAG2095661.1"/>
    <property type="molecule type" value="Genomic_DNA"/>
</dbReference>
<feature type="region of interest" description="Disordered" evidence="1">
    <location>
        <begin position="92"/>
        <end position="152"/>
    </location>
</feature>